<dbReference type="AlphaFoldDB" id="A0A0P8BDE2"/>
<dbReference type="InterPro" id="IPR046153">
    <property type="entry name" value="DUF6155"/>
</dbReference>
<sequence>MDKFTITSLKKQLGQKTKAELIEEIALLCKTFPQVKEYYQAQGANIQDIAKKYKDLIQKEFIGSKTRPPQARASVARKALNDFKKLTNEPDLIADVMMTYVESLVAFNTEYAPDVEDYYVRAENMFETVLALIQKHQMTEQFQLRAYDVMKYATEGWGHQESLEERYQEIYDRRDHV</sequence>
<dbReference type="Proteomes" id="UP000050465">
    <property type="component" value="Unassembled WGS sequence"/>
</dbReference>
<comment type="caution">
    <text evidence="1">The sequence shown here is derived from an EMBL/GenBank/DDBJ whole genome shotgun (WGS) entry which is preliminary data.</text>
</comment>
<dbReference type="EMBL" id="LJZR01000092">
    <property type="protein sequence ID" value="KPQ31620.1"/>
    <property type="molecule type" value="Genomic_DNA"/>
</dbReference>
<dbReference type="STRING" id="1666911.HLUCCA11_23350"/>
<evidence type="ECO:0000313" key="1">
    <source>
        <dbReference type="EMBL" id="KPQ31620.1"/>
    </source>
</evidence>
<name>A0A0P8BDE2_9CYAN</name>
<protein>
    <submittedName>
        <fullName evidence="1">Toxic anion resistance protein (TelA)</fullName>
    </submittedName>
</protein>
<reference evidence="1 2" key="1">
    <citation type="submission" date="2015-09" db="EMBL/GenBank/DDBJ databases">
        <title>Identification and resolution of microdiversity through metagenomic sequencing of parallel consortia.</title>
        <authorList>
            <person name="Nelson W.C."/>
            <person name="Romine M.F."/>
            <person name="Lindemann S.R."/>
        </authorList>
    </citation>
    <scope>NUCLEOTIDE SEQUENCE [LARGE SCALE GENOMIC DNA]</scope>
    <source>
        <strain evidence="1">Ana</strain>
    </source>
</reference>
<accession>A0A0P8BDE2</accession>
<proteinExistence type="predicted"/>
<evidence type="ECO:0000313" key="2">
    <source>
        <dbReference type="Proteomes" id="UP000050465"/>
    </source>
</evidence>
<organism evidence="1 2">
    <name type="scientific">Phormidesmis priestleyi Ana</name>
    <dbReference type="NCBI Taxonomy" id="1666911"/>
    <lineage>
        <taxon>Bacteria</taxon>
        <taxon>Bacillati</taxon>
        <taxon>Cyanobacteriota</taxon>
        <taxon>Cyanophyceae</taxon>
        <taxon>Leptolyngbyales</taxon>
        <taxon>Leptolyngbyaceae</taxon>
        <taxon>Phormidesmis</taxon>
    </lineage>
</organism>
<dbReference type="Pfam" id="PF19652">
    <property type="entry name" value="DUF6155"/>
    <property type="match status" value="1"/>
</dbReference>
<gene>
    <name evidence="1" type="ORF">HLUCCA11_23350</name>
</gene>